<feature type="transmembrane region" description="Helical" evidence="1">
    <location>
        <begin position="6"/>
        <end position="26"/>
    </location>
</feature>
<sequence length="123" mass="12686">MDELVAMRILLFVVMLGSGVLLVHVAHATASGRLGRNQLAGIRNPSTLASDDAWLAAHVRAERPTALAGYTSMATAVFALFQVSPAFLAGGALLGCLAMIGCVLHGARAGTKSAMEVAERPAD</sequence>
<dbReference type="Pfam" id="PF13630">
    <property type="entry name" value="SdpI"/>
    <property type="match status" value="1"/>
</dbReference>
<dbReference type="EMBL" id="PVTX01000001">
    <property type="protein sequence ID" value="PRZ10299.1"/>
    <property type="molecule type" value="Genomic_DNA"/>
</dbReference>
<name>A0ABX5ELV3_9MICO</name>
<evidence type="ECO:0000313" key="2">
    <source>
        <dbReference type="EMBL" id="PRZ10299.1"/>
    </source>
</evidence>
<keyword evidence="1" id="KW-0472">Membrane</keyword>
<gene>
    <name evidence="2" type="ORF">BCL65_101443</name>
</gene>
<feature type="transmembrane region" description="Helical" evidence="1">
    <location>
        <begin position="64"/>
        <end position="81"/>
    </location>
</feature>
<proteinExistence type="predicted"/>
<keyword evidence="1" id="KW-0812">Transmembrane</keyword>
<evidence type="ECO:0000313" key="3">
    <source>
        <dbReference type="Proteomes" id="UP000239895"/>
    </source>
</evidence>
<keyword evidence="1" id="KW-1133">Transmembrane helix</keyword>
<dbReference type="RefSeq" id="WP_207767672.1">
    <property type="nucleotide sequence ID" value="NZ_PVTX01000001.1"/>
</dbReference>
<protein>
    <submittedName>
        <fullName evidence="2">SdpI/YhfL family protein</fullName>
    </submittedName>
</protein>
<dbReference type="Proteomes" id="UP000239895">
    <property type="component" value="Unassembled WGS sequence"/>
</dbReference>
<dbReference type="InterPro" id="IPR025962">
    <property type="entry name" value="SdpI/YhfL"/>
</dbReference>
<accession>A0ABX5ELV3</accession>
<keyword evidence="3" id="KW-1185">Reference proteome</keyword>
<reference evidence="2 3" key="1">
    <citation type="submission" date="2018-03" db="EMBL/GenBank/DDBJ databases">
        <title>Comparative analysis of microorganisms from saline springs in Andes Mountain Range, Colombia.</title>
        <authorList>
            <person name="Rubin E."/>
        </authorList>
    </citation>
    <scope>NUCLEOTIDE SEQUENCE [LARGE SCALE GENOMIC DNA]</scope>
    <source>
        <strain evidence="2 3">CG 23</strain>
    </source>
</reference>
<feature type="transmembrane region" description="Helical" evidence="1">
    <location>
        <begin position="87"/>
        <end position="107"/>
    </location>
</feature>
<comment type="caution">
    <text evidence="2">The sequence shown here is derived from an EMBL/GenBank/DDBJ whole genome shotgun (WGS) entry which is preliminary data.</text>
</comment>
<organism evidence="2 3">
    <name type="scientific">Isoptericola halotolerans</name>
    <dbReference type="NCBI Taxonomy" id="300560"/>
    <lineage>
        <taxon>Bacteria</taxon>
        <taxon>Bacillati</taxon>
        <taxon>Actinomycetota</taxon>
        <taxon>Actinomycetes</taxon>
        <taxon>Micrococcales</taxon>
        <taxon>Promicromonosporaceae</taxon>
        <taxon>Isoptericola</taxon>
    </lineage>
</organism>
<evidence type="ECO:0000256" key="1">
    <source>
        <dbReference type="SAM" id="Phobius"/>
    </source>
</evidence>